<dbReference type="RefSeq" id="WP_285629574.1">
    <property type="nucleotide sequence ID" value="NZ_BSTJ01000009.1"/>
</dbReference>
<dbReference type="SUPFAM" id="SSF54001">
    <property type="entry name" value="Cysteine proteinases"/>
    <property type="match status" value="1"/>
</dbReference>
<name>A0A9W6VNG7_9ACTN</name>
<organism evidence="3 4">
    <name type="scientific">Actinoallomurus iriomotensis</name>
    <dbReference type="NCBI Taxonomy" id="478107"/>
    <lineage>
        <taxon>Bacteria</taxon>
        <taxon>Bacillati</taxon>
        <taxon>Actinomycetota</taxon>
        <taxon>Actinomycetes</taxon>
        <taxon>Streptosporangiales</taxon>
        <taxon>Thermomonosporaceae</taxon>
        <taxon>Actinoallomurus</taxon>
    </lineage>
</organism>
<dbReference type="InterPro" id="IPR001447">
    <property type="entry name" value="Arylamine_N-AcTrfase"/>
</dbReference>
<comment type="caution">
    <text evidence="3">The sequence shown here is derived from an EMBL/GenBank/DDBJ whole genome shotgun (WGS) entry which is preliminary data.</text>
</comment>
<dbReference type="Proteomes" id="UP001165135">
    <property type="component" value="Unassembled WGS sequence"/>
</dbReference>
<protein>
    <submittedName>
        <fullName evidence="3">N-hydroxyarylamine O-acetyltransferase</fullName>
    </submittedName>
</protein>
<dbReference type="PRINTS" id="PR01543">
    <property type="entry name" value="ANATRNSFRASE"/>
</dbReference>
<reference evidence="3" key="1">
    <citation type="submission" date="2023-03" db="EMBL/GenBank/DDBJ databases">
        <title>Actinoallomurus iriomotensis NBRC 103681.</title>
        <authorList>
            <person name="Ichikawa N."/>
            <person name="Sato H."/>
            <person name="Tonouchi N."/>
        </authorList>
    </citation>
    <scope>NUCLEOTIDE SEQUENCE</scope>
    <source>
        <strain evidence="3">NBRC 103681</strain>
    </source>
</reference>
<dbReference type="PANTHER" id="PTHR11786">
    <property type="entry name" value="N-HYDROXYARYLAMINE O-ACETYLTRANSFERASE"/>
    <property type="match status" value="1"/>
</dbReference>
<evidence type="ECO:0000313" key="4">
    <source>
        <dbReference type="Proteomes" id="UP001165135"/>
    </source>
</evidence>
<dbReference type="AlphaFoldDB" id="A0A9W6VNG7"/>
<dbReference type="Gene3D" id="2.40.128.150">
    <property type="entry name" value="Cysteine proteinases"/>
    <property type="match status" value="1"/>
</dbReference>
<sequence length="251" mass="27656">MNDSWVDAYLARIGAARPARPDGEALRDLHLRHLLAVPFENLSIHLGEDIVLDPEALVAKVVDRRRGGFCYELGGAFGTLLAALGFDVEILAARVFDGERLGVPYDHLALRVGPWLADVGFGDHAHHPLRLDVRGDQPDPGGVFRIAETPEGDLDVSKDGRPAYRLETRPRALGDFEAGCWWHRTSPKSHFTRSVVCSMLTESGRVTLSGRTLIRTTGAERDERELTGDDEVLAAYRSLFGVELDRVPKVA</sequence>
<dbReference type="GO" id="GO:0016407">
    <property type="term" value="F:acetyltransferase activity"/>
    <property type="evidence" value="ECO:0007669"/>
    <property type="project" value="InterPro"/>
</dbReference>
<evidence type="ECO:0000313" key="3">
    <source>
        <dbReference type="EMBL" id="GLY78743.1"/>
    </source>
</evidence>
<dbReference type="EMBL" id="BSTJ01000009">
    <property type="protein sequence ID" value="GLY78743.1"/>
    <property type="molecule type" value="Genomic_DNA"/>
</dbReference>
<dbReference type="Pfam" id="PF00797">
    <property type="entry name" value="Acetyltransf_2"/>
    <property type="match status" value="1"/>
</dbReference>
<evidence type="ECO:0000256" key="1">
    <source>
        <dbReference type="ARBA" id="ARBA00006547"/>
    </source>
</evidence>
<dbReference type="InterPro" id="IPR038765">
    <property type="entry name" value="Papain-like_cys_pep_sf"/>
</dbReference>
<gene>
    <name evidence="3" type="ORF">Airi01_070100</name>
</gene>
<evidence type="ECO:0000256" key="2">
    <source>
        <dbReference type="RuleBase" id="RU003452"/>
    </source>
</evidence>
<accession>A0A9W6VNG7</accession>
<comment type="similarity">
    <text evidence="1 2">Belongs to the arylamine N-acetyltransferase family.</text>
</comment>
<proteinExistence type="inferred from homology"/>
<dbReference type="PANTHER" id="PTHR11786:SF0">
    <property type="entry name" value="ARYLAMINE N-ACETYLTRANSFERASE 4-RELATED"/>
    <property type="match status" value="1"/>
</dbReference>
<dbReference type="Gene3D" id="3.30.2140.10">
    <property type="entry name" value="Arylamine N-acetyltransferase"/>
    <property type="match status" value="1"/>
</dbReference>